<name>A0A7R9LD27_9ACAR</name>
<dbReference type="Pfam" id="PF01624">
    <property type="entry name" value="MutS_I"/>
    <property type="match status" value="1"/>
</dbReference>
<sequence>RLHAQRIGHGYNGALDSAVYRKCLAASIHFETCPHSSYYTGGVDPSIRHPILMLAEENVNFSINKDDPTVFDCTLDSEYEFLTRLGLNELHFIRALPQMDEENQLDIPQEPTFLAFYRSLGSCPPKTYRLFDRGDYYTLHGPNAESIAKCFLCTTSAIRYIGTDGHKIASIAISQARYESLLRYILIESKERIEIYKKSIKKKASNDWQLDLKASPGCLGPLEDIIYSTNTSIDSRGVCGIQWSNDFKIGIAFIDAIINEISFCEFEDNEYLSHLESLLVQISPKECLICVHDKQESTAKKLTTILDNNRILVTEVKKSSLSASNLESDLDKLLNKSDNKEITINAMLEQKWLSKEAIAGVLDYLNLLGDDSNYESFQFNEINLRQFVKLDATAVHSLDLFPNAVNDSMSNKTNRTLFQVLNNCRTLSGQRLLAQLIRQPLTDINKIEERLDIIEYFVKNYDIRQDLSEIYLKKVPDLSRIYKKLHSKRATLQDCYRIYLMTKILPNFENCLIRDESDECLAMKQNFSDKLRVICSELSKLSKALEGVIDEERIESNGEFWIKADYDDDLKELRKRLDRFEEEANAVYKAVDREITKEQKEDKSV</sequence>
<dbReference type="InterPro" id="IPR016151">
    <property type="entry name" value="DNA_mismatch_repair_MutS_N"/>
</dbReference>
<dbReference type="GO" id="GO:0140664">
    <property type="term" value="F:ATP-dependent DNA damage sensor activity"/>
    <property type="evidence" value="ECO:0007669"/>
    <property type="project" value="InterPro"/>
</dbReference>
<evidence type="ECO:0000256" key="2">
    <source>
        <dbReference type="ARBA" id="ARBA00023204"/>
    </source>
</evidence>
<evidence type="ECO:0000256" key="4">
    <source>
        <dbReference type="SAM" id="Coils"/>
    </source>
</evidence>
<dbReference type="SUPFAM" id="SSF48334">
    <property type="entry name" value="DNA repair protein MutS, domain III"/>
    <property type="match status" value="1"/>
</dbReference>
<keyword evidence="4" id="KW-0175">Coiled coil</keyword>
<dbReference type="InterPro" id="IPR032466">
    <property type="entry name" value="Metal_Hydrolase"/>
</dbReference>
<dbReference type="InterPro" id="IPR045076">
    <property type="entry name" value="MutS"/>
</dbReference>
<dbReference type="InterPro" id="IPR036678">
    <property type="entry name" value="MutS_con_dom_sf"/>
</dbReference>
<dbReference type="SUPFAM" id="SSF51556">
    <property type="entry name" value="Metallo-dependent hydrolases"/>
    <property type="match status" value="1"/>
</dbReference>
<dbReference type="GO" id="GO:0019239">
    <property type="term" value="F:deaminase activity"/>
    <property type="evidence" value="ECO:0007669"/>
    <property type="project" value="InterPro"/>
</dbReference>
<dbReference type="EMBL" id="CAJPIZ010022104">
    <property type="protein sequence ID" value="CAG2117854.1"/>
    <property type="molecule type" value="Genomic_DNA"/>
</dbReference>
<protein>
    <recommendedName>
        <fullName evidence="5">DNA mismatch repair protein MutS core domain-containing protein</fullName>
    </recommendedName>
</protein>
<dbReference type="Pfam" id="PF05188">
    <property type="entry name" value="MutS_II"/>
    <property type="match status" value="1"/>
</dbReference>
<dbReference type="EMBL" id="OC876679">
    <property type="protein sequence ID" value="CAD7639466.1"/>
    <property type="molecule type" value="Genomic_DNA"/>
</dbReference>
<dbReference type="GO" id="GO:0006298">
    <property type="term" value="P:mismatch repair"/>
    <property type="evidence" value="ECO:0007669"/>
    <property type="project" value="InterPro"/>
</dbReference>
<dbReference type="PANTHER" id="PTHR11361">
    <property type="entry name" value="DNA MISMATCH REPAIR PROTEIN MUTS FAMILY MEMBER"/>
    <property type="match status" value="1"/>
</dbReference>
<evidence type="ECO:0000313" key="6">
    <source>
        <dbReference type="EMBL" id="CAD7639466.1"/>
    </source>
</evidence>
<dbReference type="SMART" id="SM00533">
    <property type="entry name" value="MUTSd"/>
    <property type="match status" value="1"/>
</dbReference>
<evidence type="ECO:0000256" key="3">
    <source>
        <dbReference type="ARBA" id="ARBA00023242"/>
    </source>
</evidence>
<keyword evidence="3" id="KW-0539">Nucleus</keyword>
<dbReference type="GO" id="GO:0005524">
    <property type="term" value="F:ATP binding"/>
    <property type="evidence" value="ECO:0007669"/>
    <property type="project" value="InterPro"/>
</dbReference>
<evidence type="ECO:0000259" key="5">
    <source>
        <dbReference type="SMART" id="SM00533"/>
    </source>
</evidence>
<dbReference type="InterPro" id="IPR007860">
    <property type="entry name" value="DNA_mmatch_repair_MutS_con_dom"/>
</dbReference>
<dbReference type="PANTHER" id="PTHR11361:SF35">
    <property type="entry name" value="DNA MISMATCH REPAIR PROTEIN MSH2"/>
    <property type="match status" value="1"/>
</dbReference>
<reference evidence="6" key="1">
    <citation type="submission" date="2020-11" db="EMBL/GenBank/DDBJ databases">
        <authorList>
            <person name="Tran Van P."/>
        </authorList>
    </citation>
    <scope>NUCLEOTIDE SEQUENCE</scope>
</reference>
<dbReference type="GO" id="GO:0006312">
    <property type="term" value="P:mitotic recombination"/>
    <property type="evidence" value="ECO:0007669"/>
    <property type="project" value="TreeGrafter"/>
</dbReference>
<keyword evidence="2" id="KW-0234">DNA repair</keyword>
<evidence type="ECO:0000313" key="7">
    <source>
        <dbReference type="Proteomes" id="UP000759131"/>
    </source>
</evidence>
<dbReference type="InterPro" id="IPR011184">
    <property type="entry name" value="DNA_mismatch_repair_Msh2"/>
</dbReference>
<dbReference type="InterPro" id="IPR007696">
    <property type="entry name" value="DNA_mismatch_repair_MutS_core"/>
</dbReference>
<comment type="subcellular location">
    <subcellularLocation>
        <location evidence="1">Nucleus</location>
    </subcellularLocation>
</comment>
<dbReference type="PIRSF" id="PIRSF005813">
    <property type="entry name" value="MSH2"/>
    <property type="match status" value="1"/>
</dbReference>
<dbReference type="GO" id="GO:0032301">
    <property type="term" value="C:MutSalpha complex"/>
    <property type="evidence" value="ECO:0007669"/>
    <property type="project" value="TreeGrafter"/>
</dbReference>
<dbReference type="Gene3D" id="3.30.420.110">
    <property type="entry name" value="MutS, connector domain"/>
    <property type="match status" value="1"/>
</dbReference>
<dbReference type="OrthoDB" id="6499878at2759"/>
<feature type="non-terminal residue" evidence="6">
    <location>
        <position position="1"/>
    </location>
</feature>
<dbReference type="InterPro" id="IPR036187">
    <property type="entry name" value="DNA_mismatch_repair_MutS_sf"/>
</dbReference>
<gene>
    <name evidence="6" type="ORF">OSB1V03_LOCUS17807</name>
</gene>
<dbReference type="Gene3D" id="1.10.1420.10">
    <property type="match status" value="1"/>
</dbReference>
<feature type="domain" description="DNA mismatch repair protein MutS core" evidence="5">
    <location>
        <begin position="412"/>
        <end position="605"/>
    </location>
</feature>
<evidence type="ECO:0000256" key="1">
    <source>
        <dbReference type="ARBA" id="ARBA00004123"/>
    </source>
</evidence>
<dbReference type="Proteomes" id="UP000759131">
    <property type="component" value="Unassembled WGS sequence"/>
</dbReference>
<dbReference type="Pfam" id="PF05192">
    <property type="entry name" value="MutS_III"/>
    <property type="match status" value="1"/>
</dbReference>
<dbReference type="GO" id="GO:0030983">
    <property type="term" value="F:mismatched DNA binding"/>
    <property type="evidence" value="ECO:0007669"/>
    <property type="project" value="InterPro"/>
</dbReference>
<dbReference type="Gene3D" id="3.20.20.140">
    <property type="entry name" value="Metal-dependent hydrolases"/>
    <property type="match status" value="1"/>
</dbReference>
<feature type="coiled-coil region" evidence="4">
    <location>
        <begin position="323"/>
        <end position="350"/>
    </location>
</feature>
<keyword evidence="7" id="KW-1185">Reference proteome</keyword>
<dbReference type="AlphaFoldDB" id="A0A7R9LD27"/>
<feature type="coiled-coil region" evidence="4">
    <location>
        <begin position="563"/>
        <end position="590"/>
    </location>
</feature>
<accession>A0A7R9LD27</accession>
<feature type="non-terminal residue" evidence="6">
    <location>
        <position position="605"/>
    </location>
</feature>
<dbReference type="InterPro" id="IPR001365">
    <property type="entry name" value="A_deaminase_dom"/>
</dbReference>
<dbReference type="Pfam" id="PF00962">
    <property type="entry name" value="A_deaminase"/>
    <property type="match status" value="1"/>
</dbReference>
<keyword evidence="2" id="KW-0227">DNA damage</keyword>
<dbReference type="Gene3D" id="3.40.1170.10">
    <property type="entry name" value="DNA repair protein MutS, domain I"/>
    <property type="match status" value="1"/>
</dbReference>
<dbReference type="InterPro" id="IPR007695">
    <property type="entry name" value="DNA_mismatch_repair_MutS-lik_N"/>
</dbReference>
<organism evidence="6">
    <name type="scientific">Medioppia subpectinata</name>
    <dbReference type="NCBI Taxonomy" id="1979941"/>
    <lineage>
        <taxon>Eukaryota</taxon>
        <taxon>Metazoa</taxon>
        <taxon>Ecdysozoa</taxon>
        <taxon>Arthropoda</taxon>
        <taxon>Chelicerata</taxon>
        <taxon>Arachnida</taxon>
        <taxon>Acari</taxon>
        <taxon>Acariformes</taxon>
        <taxon>Sarcoptiformes</taxon>
        <taxon>Oribatida</taxon>
        <taxon>Brachypylina</taxon>
        <taxon>Oppioidea</taxon>
        <taxon>Oppiidae</taxon>
        <taxon>Medioppia</taxon>
    </lineage>
</organism>
<proteinExistence type="predicted"/>